<proteinExistence type="predicted"/>
<sequence length="43" mass="5373">MVYHVAILVYHREDKWQVEAIVYEFRFQVVVELLEIYTLFNRL</sequence>
<dbReference type="AlphaFoldDB" id="J9F9P3"/>
<dbReference type="EMBL" id="AMCI01008057">
    <property type="protein sequence ID" value="EJW91616.1"/>
    <property type="molecule type" value="Genomic_DNA"/>
</dbReference>
<accession>J9F9P3</accession>
<evidence type="ECO:0000313" key="1">
    <source>
        <dbReference type="EMBL" id="EJW91616.1"/>
    </source>
</evidence>
<protein>
    <submittedName>
        <fullName evidence="1">Uncharacterized protein</fullName>
    </submittedName>
</protein>
<reference evidence="1" key="1">
    <citation type="journal article" date="2012" name="PLoS ONE">
        <title>Gene sets for utilization of primary and secondary nutrition supplies in the distal gut of endangered iberian lynx.</title>
        <authorList>
            <person name="Alcaide M."/>
            <person name="Messina E."/>
            <person name="Richter M."/>
            <person name="Bargiela R."/>
            <person name="Peplies J."/>
            <person name="Huws S.A."/>
            <person name="Newbold C.J."/>
            <person name="Golyshin P.N."/>
            <person name="Simon M.A."/>
            <person name="Lopez G."/>
            <person name="Yakimov M.M."/>
            <person name="Ferrer M."/>
        </authorList>
    </citation>
    <scope>NUCLEOTIDE SEQUENCE</scope>
</reference>
<gene>
    <name evidence="1" type="ORF">EVA_20277</name>
</gene>
<comment type="caution">
    <text evidence="1">The sequence shown here is derived from an EMBL/GenBank/DDBJ whole genome shotgun (WGS) entry which is preliminary data.</text>
</comment>
<organism evidence="1">
    <name type="scientific">gut metagenome</name>
    <dbReference type="NCBI Taxonomy" id="749906"/>
    <lineage>
        <taxon>unclassified sequences</taxon>
        <taxon>metagenomes</taxon>
        <taxon>organismal metagenomes</taxon>
    </lineage>
</organism>
<name>J9F9P3_9ZZZZ</name>